<reference evidence="3" key="1">
    <citation type="submission" date="2023-01" db="EMBL/GenBank/DDBJ databases">
        <title>Key to firefly adult light organ development and bioluminescence: homeobox transcription factors regulate luciferase expression and transportation to peroxisome.</title>
        <authorList>
            <person name="Fu X."/>
        </authorList>
    </citation>
    <scope>NUCLEOTIDE SEQUENCE [LARGE SCALE GENOMIC DNA]</scope>
</reference>
<name>A0AAN7QAR7_9COLE</name>
<dbReference type="Gene3D" id="2.30.42.10">
    <property type="match status" value="1"/>
</dbReference>
<organism evidence="2 3">
    <name type="scientific">Aquatica leii</name>
    <dbReference type="NCBI Taxonomy" id="1421715"/>
    <lineage>
        <taxon>Eukaryota</taxon>
        <taxon>Metazoa</taxon>
        <taxon>Ecdysozoa</taxon>
        <taxon>Arthropoda</taxon>
        <taxon>Hexapoda</taxon>
        <taxon>Insecta</taxon>
        <taxon>Pterygota</taxon>
        <taxon>Neoptera</taxon>
        <taxon>Endopterygota</taxon>
        <taxon>Coleoptera</taxon>
        <taxon>Polyphaga</taxon>
        <taxon>Elateriformia</taxon>
        <taxon>Elateroidea</taxon>
        <taxon>Lampyridae</taxon>
        <taxon>Luciolinae</taxon>
        <taxon>Aquatica</taxon>
    </lineage>
</organism>
<accession>A0AAN7QAR7</accession>
<comment type="caution">
    <text evidence="2">The sequence shown here is derived from an EMBL/GenBank/DDBJ whole genome shotgun (WGS) entry which is preliminary data.</text>
</comment>
<gene>
    <name evidence="2" type="ORF">RN001_015687</name>
</gene>
<dbReference type="InterPro" id="IPR036034">
    <property type="entry name" value="PDZ_sf"/>
</dbReference>
<dbReference type="Proteomes" id="UP001353858">
    <property type="component" value="Unassembled WGS sequence"/>
</dbReference>
<evidence type="ECO:0000313" key="2">
    <source>
        <dbReference type="EMBL" id="KAK4871563.1"/>
    </source>
</evidence>
<sequence length="767" mass="88547">METENNNYAMASDDLEMDPELDEFQDACDVEPIPDGMTFEKSMDEAQLAINYFFNNQFDEAIDLMKPWANSSLYHSVGYSVFVYMEAILTFEHQAVLKAIEQLKKSISVCNHYRRKNTIGESIGKIVKKANYEQYSDIEAHAELCYAECLLLRSMLSFMEDETLSSLIKAGFKIRSCYGSYKECQNILINRDWQNSLTKAHFEGGVRMGIGAFNLMISLLPSRIIKLLEFIGFSGNKELGLADLEKGYRMDGLRKILCVMTLLGYNMIVLNVLSHGEGDFKISEDILNSFLEKYPDGVWFLFFKGRLEFMKGNLDNSIEWYVKSWKSQEKWPQFHHLCFWELTWVHCLKTQWKEALVYATYLLDGSRWSRTIYSYQKAVILYMMKDDLSLTEQIVIDNLLKDLPKYKQRIAGKSLPMEKFVIKKSERYFNQNQKLVLPVLELMYLWNLFKVLGKKFGVAETMFKLIEKAENECQLDKCGKYYADNKALVLLLKGACLRQMHSPLQALECLEAVISMGKDVQEDHFIIPYAIVELALIEWEQNNKDKAIAALEDAKKNYTGYSLESRLHFRIHTALTEYKNQEPECLSFNRIVYYLKSNMSNSSNKNPPNSRLCHIMKWDNFDGYGFNLHAEKGKPGQYIGKVDEGSPAEAAGLRQGDRILEVNGESIANKSHKQVVESIKGLPNETKLLVVDPHDEEEVQNQHITEVPQITERQINNNPPPSEIENGPLKLNMTAAELRAKLKEKKKFDPKKEAMDFKKKFDIVQKL</sequence>
<dbReference type="Pfam" id="PF00595">
    <property type="entry name" value="PDZ"/>
    <property type="match status" value="1"/>
</dbReference>
<dbReference type="SUPFAM" id="SSF48452">
    <property type="entry name" value="TPR-like"/>
    <property type="match status" value="2"/>
</dbReference>
<dbReference type="AlphaFoldDB" id="A0AAN7QAR7"/>
<evidence type="ECO:0000259" key="1">
    <source>
        <dbReference type="PROSITE" id="PS50106"/>
    </source>
</evidence>
<dbReference type="EMBL" id="JARPUR010000008">
    <property type="protein sequence ID" value="KAK4871563.1"/>
    <property type="molecule type" value="Genomic_DNA"/>
</dbReference>
<protein>
    <recommendedName>
        <fullName evidence="1">PDZ domain-containing protein</fullName>
    </recommendedName>
</protein>
<dbReference type="SUPFAM" id="SSF50156">
    <property type="entry name" value="PDZ domain-like"/>
    <property type="match status" value="1"/>
</dbReference>
<dbReference type="InterPro" id="IPR011990">
    <property type="entry name" value="TPR-like_helical_dom_sf"/>
</dbReference>
<dbReference type="SMART" id="SM00228">
    <property type="entry name" value="PDZ"/>
    <property type="match status" value="1"/>
</dbReference>
<dbReference type="InterPro" id="IPR019412">
    <property type="entry name" value="IML2/TPR_39"/>
</dbReference>
<dbReference type="PANTHER" id="PTHR31859:SF9">
    <property type="entry name" value="TETRATRICOPEPTIDE REPEAT PROTEIN 39B"/>
    <property type="match status" value="1"/>
</dbReference>
<dbReference type="PROSITE" id="PS50106">
    <property type="entry name" value="PDZ"/>
    <property type="match status" value="1"/>
</dbReference>
<dbReference type="InterPro" id="IPR001478">
    <property type="entry name" value="PDZ"/>
</dbReference>
<dbReference type="Gene3D" id="1.25.40.10">
    <property type="entry name" value="Tetratricopeptide repeat domain"/>
    <property type="match status" value="1"/>
</dbReference>
<proteinExistence type="predicted"/>
<dbReference type="CDD" id="cd06768">
    <property type="entry name" value="PDZ_NHERF-like"/>
    <property type="match status" value="1"/>
</dbReference>
<dbReference type="PANTHER" id="PTHR31859">
    <property type="entry name" value="TETRATRICOPEPTIDE REPEAT PROTEIN 39 FAMILY MEMBER"/>
    <property type="match status" value="1"/>
</dbReference>
<evidence type="ECO:0000313" key="3">
    <source>
        <dbReference type="Proteomes" id="UP001353858"/>
    </source>
</evidence>
<feature type="domain" description="PDZ" evidence="1">
    <location>
        <begin position="612"/>
        <end position="694"/>
    </location>
</feature>
<dbReference type="Pfam" id="PF10300">
    <property type="entry name" value="Iml2-TPR_39"/>
    <property type="match status" value="1"/>
</dbReference>
<keyword evidence="3" id="KW-1185">Reference proteome</keyword>